<dbReference type="EMBL" id="MU005585">
    <property type="protein sequence ID" value="KAF2683175.1"/>
    <property type="molecule type" value="Genomic_DNA"/>
</dbReference>
<feature type="region of interest" description="Disordered" evidence="1">
    <location>
        <begin position="1"/>
        <end position="47"/>
    </location>
</feature>
<dbReference type="OrthoDB" id="3774564at2759"/>
<feature type="compositionally biased region" description="Low complexity" evidence="1">
    <location>
        <begin position="37"/>
        <end position="46"/>
    </location>
</feature>
<feature type="compositionally biased region" description="Pro residues" evidence="1">
    <location>
        <begin position="1"/>
        <end position="10"/>
    </location>
</feature>
<evidence type="ECO:0000313" key="3">
    <source>
        <dbReference type="Proteomes" id="UP000799291"/>
    </source>
</evidence>
<organism evidence="2 3">
    <name type="scientific">Lentithecium fluviatile CBS 122367</name>
    <dbReference type="NCBI Taxonomy" id="1168545"/>
    <lineage>
        <taxon>Eukaryota</taxon>
        <taxon>Fungi</taxon>
        <taxon>Dikarya</taxon>
        <taxon>Ascomycota</taxon>
        <taxon>Pezizomycotina</taxon>
        <taxon>Dothideomycetes</taxon>
        <taxon>Pleosporomycetidae</taxon>
        <taxon>Pleosporales</taxon>
        <taxon>Massarineae</taxon>
        <taxon>Lentitheciaceae</taxon>
        <taxon>Lentithecium</taxon>
    </lineage>
</organism>
<protein>
    <submittedName>
        <fullName evidence="2">Uncharacterized protein</fullName>
    </submittedName>
</protein>
<sequence length="390" mass="43753">MASSPPPTEPDSPRPLSVTAVINHKPTSPTSPPSPAPESTSSSPSTVIHDPPGSIHIFGIFGPRDTSSLSFRYWSYIYRCDTPSSHVDAVSITQTPLFRFMKRVLNDSGKECMDYREWRGLVADLILAGKGYRRYITWRNVLLKRIEWIEAFGWPIVRVHALKGESEDAAAEGNHSASRIFSKSNNTSGNEKTRRRLRKEQKLPAPLPSALAPPKPTPDLLPNPTESAHPPTPREIPESPTQSFHTATPPTTRRPHKHGAFHNLRLGQWEYQLCKCANPESHGDAWEADIGATFRDKSGAFITWMELCERVLQWAGKESVTRQEYIQCLPHVLERGAADKELKEEHQADLVVALGGTICVDGRARWYNAQARRKADFERGSQQISWRSIL</sequence>
<dbReference type="AlphaFoldDB" id="A0A6G1IYJ2"/>
<dbReference type="Proteomes" id="UP000799291">
    <property type="component" value="Unassembled WGS sequence"/>
</dbReference>
<gene>
    <name evidence="2" type="ORF">K458DRAFT_405298</name>
</gene>
<feature type="compositionally biased region" description="Polar residues" evidence="1">
    <location>
        <begin position="175"/>
        <end position="190"/>
    </location>
</feature>
<accession>A0A6G1IYJ2</accession>
<reference evidence="2" key="1">
    <citation type="journal article" date="2020" name="Stud. Mycol.">
        <title>101 Dothideomycetes genomes: a test case for predicting lifestyles and emergence of pathogens.</title>
        <authorList>
            <person name="Haridas S."/>
            <person name="Albert R."/>
            <person name="Binder M."/>
            <person name="Bloem J."/>
            <person name="Labutti K."/>
            <person name="Salamov A."/>
            <person name="Andreopoulos B."/>
            <person name="Baker S."/>
            <person name="Barry K."/>
            <person name="Bills G."/>
            <person name="Bluhm B."/>
            <person name="Cannon C."/>
            <person name="Castanera R."/>
            <person name="Culley D."/>
            <person name="Daum C."/>
            <person name="Ezra D."/>
            <person name="Gonzalez J."/>
            <person name="Henrissat B."/>
            <person name="Kuo A."/>
            <person name="Liang C."/>
            <person name="Lipzen A."/>
            <person name="Lutzoni F."/>
            <person name="Magnuson J."/>
            <person name="Mondo S."/>
            <person name="Nolan M."/>
            <person name="Ohm R."/>
            <person name="Pangilinan J."/>
            <person name="Park H.-J."/>
            <person name="Ramirez L."/>
            <person name="Alfaro M."/>
            <person name="Sun H."/>
            <person name="Tritt A."/>
            <person name="Yoshinaga Y."/>
            <person name="Zwiers L.-H."/>
            <person name="Turgeon B."/>
            <person name="Goodwin S."/>
            <person name="Spatafora J."/>
            <person name="Crous P."/>
            <person name="Grigoriev I."/>
        </authorList>
    </citation>
    <scope>NUCLEOTIDE SEQUENCE</scope>
    <source>
        <strain evidence="2">CBS 122367</strain>
    </source>
</reference>
<feature type="compositionally biased region" description="Pro residues" evidence="1">
    <location>
        <begin position="205"/>
        <end position="221"/>
    </location>
</feature>
<evidence type="ECO:0000313" key="2">
    <source>
        <dbReference type="EMBL" id="KAF2683175.1"/>
    </source>
</evidence>
<feature type="region of interest" description="Disordered" evidence="1">
    <location>
        <begin position="170"/>
        <end position="256"/>
    </location>
</feature>
<name>A0A6G1IYJ2_9PLEO</name>
<evidence type="ECO:0000256" key="1">
    <source>
        <dbReference type="SAM" id="MobiDB-lite"/>
    </source>
</evidence>
<proteinExistence type="predicted"/>
<keyword evidence="3" id="KW-1185">Reference proteome</keyword>